<dbReference type="RefSeq" id="WP_062188859.1">
    <property type="nucleotide sequence ID" value="NZ_DF967965.1"/>
</dbReference>
<keyword evidence="1" id="KW-0472">Membrane</keyword>
<dbReference type="OrthoDB" id="8560762at2"/>
<evidence type="ECO:0000256" key="1">
    <source>
        <dbReference type="SAM" id="Phobius"/>
    </source>
</evidence>
<sequence length="169" mass="19606">MNADFASIKDLFELLSYVAILLGIPTGLYQYYRSVKKEQQDREYGTYNALDEKYLQFLKLCFENPELDVFEVPDAAPQPLNETQKKQELIALTMLLSICERAYLMYSDQSTAVKRRQWSGWDGFIRDYCRRENFRRALARAGEGFDLGFQAYIRRVLAEVETDALNPGG</sequence>
<dbReference type="AlphaFoldDB" id="A0A3D1JI62"/>
<dbReference type="EMBL" id="DPBP01000041">
    <property type="protein sequence ID" value="HCE18270.1"/>
    <property type="molecule type" value="Genomic_DNA"/>
</dbReference>
<comment type="caution">
    <text evidence="2">The sequence shown here is derived from an EMBL/GenBank/DDBJ whole genome shotgun (WGS) entry which is preliminary data.</text>
</comment>
<evidence type="ECO:0000313" key="2">
    <source>
        <dbReference type="EMBL" id="HCE18270.1"/>
    </source>
</evidence>
<feature type="transmembrane region" description="Helical" evidence="1">
    <location>
        <begin position="14"/>
        <end position="32"/>
    </location>
</feature>
<name>A0A3D1JI62_9CHLR</name>
<evidence type="ECO:0000313" key="3">
    <source>
        <dbReference type="Proteomes" id="UP000264141"/>
    </source>
</evidence>
<proteinExistence type="predicted"/>
<dbReference type="Proteomes" id="UP000264141">
    <property type="component" value="Unassembled WGS sequence"/>
</dbReference>
<dbReference type="STRING" id="229919.GCA_001050195_00197"/>
<gene>
    <name evidence="2" type="ORF">DEQ80_10460</name>
</gene>
<keyword evidence="1" id="KW-1133">Transmembrane helix</keyword>
<accession>A0A3D1JI62</accession>
<evidence type="ECO:0008006" key="4">
    <source>
        <dbReference type="Google" id="ProtNLM"/>
    </source>
</evidence>
<reference evidence="2 3" key="1">
    <citation type="journal article" date="2018" name="Nat. Biotechnol.">
        <title>A standardized bacterial taxonomy based on genome phylogeny substantially revises the tree of life.</title>
        <authorList>
            <person name="Parks D.H."/>
            <person name="Chuvochina M."/>
            <person name="Waite D.W."/>
            <person name="Rinke C."/>
            <person name="Skarshewski A."/>
            <person name="Chaumeil P.A."/>
            <person name="Hugenholtz P."/>
        </authorList>
    </citation>
    <scope>NUCLEOTIDE SEQUENCE [LARGE SCALE GENOMIC DNA]</scope>
    <source>
        <strain evidence="2">UBA8781</strain>
    </source>
</reference>
<organism evidence="2 3">
    <name type="scientific">Anaerolinea thermolimosa</name>
    <dbReference type="NCBI Taxonomy" id="229919"/>
    <lineage>
        <taxon>Bacteria</taxon>
        <taxon>Bacillati</taxon>
        <taxon>Chloroflexota</taxon>
        <taxon>Anaerolineae</taxon>
        <taxon>Anaerolineales</taxon>
        <taxon>Anaerolineaceae</taxon>
        <taxon>Anaerolinea</taxon>
    </lineage>
</organism>
<protein>
    <recommendedName>
        <fullName evidence="4">DUF4760 domain-containing protein</fullName>
    </recommendedName>
</protein>
<keyword evidence="1" id="KW-0812">Transmembrane</keyword>